<gene>
    <name evidence="4" type="ORF">B5C08_03490</name>
</gene>
<dbReference type="AlphaFoldDB" id="A0A2A4GYQ0"/>
<dbReference type="InterPro" id="IPR016181">
    <property type="entry name" value="Acyl_CoA_acyltransferase"/>
</dbReference>
<evidence type="ECO:0000256" key="2">
    <source>
        <dbReference type="ARBA" id="ARBA00023315"/>
    </source>
</evidence>
<evidence type="ECO:0000313" key="5">
    <source>
        <dbReference type="Proteomes" id="UP000218335"/>
    </source>
</evidence>
<protein>
    <submittedName>
        <fullName evidence="4">GNAT family N-acetyltransferase</fullName>
    </submittedName>
</protein>
<dbReference type="GO" id="GO:0016747">
    <property type="term" value="F:acyltransferase activity, transferring groups other than amino-acyl groups"/>
    <property type="evidence" value="ECO:0007669"/>
    <property type="project" value="InterPro"/>
</dbReference>
<proteinExistence type="predicted"/>
<dbReference type="EMBL" id="MWUU01000003">
    <property type="protein sequence ID" value="PCF56526.1"/>
    <property type="molecule type" value="Genomic_DNA"/>
</dbReference>
<dbReference type="PROSITE" id="PS51186">
    <property type="entry name" value="GNAT"/>
    <property type="match status" value="1"/>
</dbReference>
<comment type="caution">
    <text evidence="4">The sequence shown here is derived from an EMBL/GenBank/DDBJ whole genome shotgun (WGS) entry which is preliminary data.</text>
</comment>
<dbReference type="Gene3D" id="3.40.630.30">
    <property type="match status" value="1"/>
</dbReference>
<evidence type="ECO:0000259" key="3">
    <source>
        <dbReference type="PROSITE" id="PS51186"/>
    </source>
</evidence>
<feature type="domain" description="N-acetyltransferase" evidence="3">
    <location>
        <begin position="3"/>
        <end position="172"/>
    </location>
</feature>
<dbReference type="PANTHER" id="PTHR42919:SF8">
    <property type="entry name" value="N-ALPHA-ACETYLTRANSFERASE 50"/>
    <property type="match status" value="1"/>
</dbReference>
<dbReference type="InterPro" id="IPR051556">
    <property type="entry name" value="N-term/lysine_N-AcTrnsfr"/>
</dbReference>
<dbReference type="PANTHER" id="PTHR42919">
    <property type="entry name" value="N-ALPHA-ACETYLTRANSFERASE"/>
    <property type="match status" value="1"/>
</dbReference>
<reference evidence="4 5" key="1">
    <citation type="journal article" date="2017" name="PLoS ONE">
        <title>Development of a real-time PCR for detection of Staphylococcus pseudintermedius using a novel automated comparison of whole-genome sequences.</title>
        <authorList>
            <person name="Verstappen K.M."/>
            <person name="Huijbregts L."/>
            <person name="Spaninks M."/>
            <person name="Wagenaar J.A."/>
            <person name="Fluit A.C."/>
            <person name="Duim B."/>
        </authorList>
    </citation>
    <scope>NUCLEOTIDE SEQUENCE [LARGE SCALE GENOMIC DNA]</scope>
    <source>
        <strain evidence="4 5">215070706401-1</strain>
    </source>
</reference>
<dbReference type="SUPFAM" id="SSF55729">
    <property type="entry name" value="Acyl-CoA N-acyltransferases (Nat)"/>
    <property type="match status" value="1"/>
</dbReference>
<evidence type="ECO:0000256" key="1">
    <source>
        <dbReference type="ARBA" id="ARBA00022679"/>
    </source>
</evidence>
<accession>A0A2A4GYQ0</accession>
<dbReference type="RefSeq" id="WP_096590981.1">
    <property type="nucleotide sequence ID" value="NZ_CP094734.1"/>
</dbReference>
<dbReference type="InterPro" id="IPR000182">
    <property type="entry name" value="GNAT_dom"/>
</dbReference>
<name>A0A2A4GYQ0_9STAP</name>
<dbReference type="Pfam" id="PF00583">
    <property type="entry name" value="Acetyltransf_1"/>
    <property type="match status" value="1"/>
</dbReference>
<organism evidence="4 5">
    <name type="scientific">Staphylococcus delphini</name>
    <dbReference type="NCBI Taxonomy" id="53344"/>
    <lineage>
        <taxon>Bacteria</taxon>
        <taxon>Bacillati</taxon>
        <taxon>Bacillota</taxon>
        <taxon>Bacilli</taxon>
        <taxon>Bacillales</taxon>
        <taxon>Staphylococcaceae</taxon>
        <taxon>Staphylococcus</taxon>
        <taxon>Staphylococcus intermedius group</taxon>
    </lineage>
</organism>
<dbReference type="GeneID" id="77324161"/>
<evidence type="ECO:0000313" key="4">
    <source>
        <dbReference type="EMBL" id="PCF56526.1"/>
    </source>
</evidence>
<dbReference type="CDD" id="cd04301">
    <property type="entry name" value="NAT_SF"/>
    <property type="match status" value="1"/>
</dbReference>
<sequence>MGYELRKVTVTEVAKLQQISKDTFYAAYRDDYEQALFDSYFAEEMSIEKLTAELEDPDMHFFFLYHDDAIVGYVKVNVEAAQTVAKGIQYAELQRIYLYPDYQGQGLGQRLFDFVCNFVKNELGKPKLWLGVWEENSPALNFYLKQGLVKTGVHPFKMGGHIDEDWIMEKDL</sequence>
<keyword evidence="2" id="KW-0012">Acyltransferase</keyword>
<keyword evidence="1 4" id="KW-0808">Transferase</keyword>
<dbReference type="Proteomes" id="UP000218335">
    <property type="component" value="Unassembled WGS sequence"/>
</dbReference>